<evidence type="ECO:0000313" key="7">
    <source>
        <dbReference type="Proteomes" id="UP000626092"/>
    </source>
</evidence>
<dbReference type="InterPro" id="IPR001245">
    <property type="entry name" value="Ser-Thr/Tyr_kinase_cat_dom"/>
</dbReference>
<feature type="domain" description="Protein kinase" evidence="5">
    <location>
        <begin position="1"/>
        <end position="259"/>
    </location>
</feature>
<dbReference type="InterPro" id="IPR045274">
    <property type="entry name" value="WAK-like"/>
</dbReference>
<evidence type="ECO:0000259" key="5">
    <source>
        <dbReference type="PROSITE" id="PS50011"/>
    </source>
</evidence>
<evidence type="ECO:0000256" key="2">
    <source>
        <dbReference type="ARBA" id="ARBA00022840"/>
    </source>
</evidence>
<dbReference type="EMBL" id="WJXA01000002">
    <property type="protein sequence ID" value="KAF7151422.1"/>
    <property type="molecule type" value="Genomic_DNA"/>
</dbReference>
<dbReference type="GO" id="GO:0005886">
    <property type="term" value="C:plasma membrane"/>
    <property type="evidence" value="ECO:0007669"/>
    <property type="project" value="TreeGrafter"/>
</dbReference>
<dbReference type="SUPFAM" id="SSF56112">
    <property type="entry name" value="Protein kinase-like (PK-like)"/>
    <property type="match status" value="2"/>
</dbReference>
<comment type="caution">
    <text evidence="6">The sequence shown here is derived from an EMBL/GenBank/DDBJ whole genome shotgun (WGS) entry which is preliminary data.</text>
</comment>
<comment type="catalytic activity">
    <reaction evidence="4">
        <text>L-threonyl-[protein] + ATP = O-phospho-L-threonyl-[protein] + ADP + H(+)</text>
        <dbReference type="Rhea" id="RHEA:46608"/>
        <dbReference type="Rhea" id="RHEA-COMP:11060"/>
        <dbReference type="Rhea" id="RHEA-COMP:11605"/>
        <dbReference type="ChEBI" id="CHEBI:15378"/>
        <dbReference type="ChEBI" id="CHEBI:30013"/>
        <dbReference type="ChEBI" id="CHEBI:30616"/>
        <dbReference type="ChEBI" id="CHEBI:61977"/>
        <dbReference type="ChEBI" id="CHEBI:456216"/>
    </reaction>
</comment>
<proteinExistence type="predicted"/>
<accession>A0A834LUS5</accession>
<dbReference type="InterPro" id="IPR000719">
    <property type="entry name" value="Prot_kinase_dom"/>
</dbReference>
<reference evidence="6" key="1">
    <citation type="submission" date="2019-11" db="EMBL/GenBank/DDBJ databases">
        <authorList>
            <person name="Liu Y."/>
            <person name="Hou J."/>
            <person name="Li T.-Q."/>
            <person name="Guan C.-H."/>
            <person name="Wu X."/>
            <person name="Wu H.-Z."/>
            <person name="Ling F."/>
            <person name="Zhang R."/>
            <person name="Shi X.-G."/>
            <person name="Ren J.-P."/>
            <person name="Chen E.-F."/>
            <person name="Sun J.-M."/>
        </authorList>
    </citation>
    <scope>NUCLEOTIDE SEQUENCE</scope>
    <source>
        <strain evidence="6">Adult_tree_wgs_1</strain>
        <tissue evidence="6">Leaves</tissue>
    </source>
</reference>
<dbReference type="Pfam" id="PF07714">
    <property type="entry name" value="PK_Tyr_Ser-Thr"/>
    <property type="match status" value="1"/>
</dbReference>
<dbReference type="InterPro" id="IPR011009">
    <property type="entry name" value="Kinase-like_dom_sf"/>
</dbReference>
<dbReference type="Proteomes" id="UP000626092">
    <property type="component" value="Unassembled WGS sequence"/>
</dbReference>
<dbReference type="Pfam" id="PF00069">
    <property type="entry name" value="Pkinase"/>
    <property type="match status" value="1"/>
</dbReference>
<sequence length="440" mass="49149">MVDYQWFSDKDIFAARDMEYVPAVLDWALNGTCNMSESFCGANAHCLYNENTSWNPKCFCDKGYEGNPYLPSGCQVKFLYIDECSNPSLNRCTYSGLGVSSAYLFLVVVLRKIAGALSYLHSAASIAIYHRDIKSTNILLDEKFRTKVSDFGISRSVSVDKTHLTTAVQGTFGYLNPKYFQSNLFTEKSDVYSFGVENRLYDILDAQVVKEGGKEEILAFTNIVERCLYLNGCSRPTMKEVVMELDGIRMSNGATTTYIHDQIEEFPLTWDLRLRIATEIAGTLSYLHSAPSIAIYHQDIKSTNILLNDKFRAKVSDFGISRSISVDKPSLMKGEAYQHISYLTIKENRLFDILDAQVVKGAGKEEILVVAHVAKRCLSLNGRKRPTMKEVVMELDAIRMSDGASAACEDIEFVADDDLTGRSGPWEAASTSTSSFYSTV</sequence>
<gene>
    <name evidence="6" type="ORF">RHSIM_Rhsim02G0165200</name>
</gene>
<dbReference type="GO" id="GO:0004674">
    <property type="term" value="F:protein serine/threonine kinase activity"/>
    <property type="evidence" value="ECO:0007669"/>
    <property type="project" value="TreeGrafter"/>
</dbReference>
<keyword evidence="1" id="KW-0547">Nucleotide-binding</keyword>
<evidence type="ECO:0000313" key="6">
    <source>
        <dbReference type="EMBL" id="KAF7151422.1"/>
    </source>
</evidence>
<organism evidence="6 7">
    <name type="scientific">Rhododendron simsii</name>
    <name type="common">Sims's rhododendron</name>
    <dbReference type="NCBI Taxonomy" id="118357"/>
    <lineage>
        <taxon>Eukaryota</taxon>
        <taxon>Viridiplantae</taxon>
        <taxon>Streptophyta</taxon>
        <taxon>Embryophyta</taxon>
        <taxon>Tracheophyta</taxon>
        <taxon>Spermatophyta</taxon>
        <taxon>Magnoliopsida</taxon>
        <taxon>eudicotyledons</taxon>
        <taxon>Gunneridae</taxon>
        <taxon>Pentapetalae</taxon>
        <taxon>asterids</taxon>
        <taxon>Ericales</taxon>
        <taxon>Ericaceae</taxon>
        <taxon>Ericoideae</taxon>
        <taxon>Rhodoreae</taxon>
        <taxon>Rhododendron</taxon>
    </lineage>
</organism>
<dbReference type="PANTHER" id="PTHR27005">
    <property type="entry name" value="WALL-ASSOCIATED RECEPTOR KINASE-LIKE 21"/>
    <property type="match status" value="1"/>
</dbReference>
<dbReference type="OrthoDB" id="996858at2759"/>
<dbReference type="PANTHER" id="PTHR27005:SF280">
    <property type="entry name" value="WALL-ASSOCIATED RECEPTOR KINASE-LIKE 8"/>
    <property type="match status" value="1"/>
</dbReference>
<dbReference type="GO" id="GO:0005524">
    <property type="term" value="F:ATP binding"/>
    <property type="evidence" value="ECO:0007669"/>
    <property type="project" value="UniProtKB-KW"/>
</dbReference>
<name>A0A834LUS5_RHOSS</name>
<evidence type="ECO:0000256" key="1">
    <source>
        <dbReference type="ARBA" id="ARBA00022741"/>
    </source>
</evidence>
<dbReference type="InterPro" id="IPR008271">
    <property type="entry name" value="Ser/Thr_kinase_AS"/>
</dbReference>
<dbReference type="AlphaFoldDB" id="A0A834LUS5"/>
<dbReference type="SMART" id="SM00220">
    <property type="entry name" value="S_TKc"/>
    <property type="match status" value="1"/>
</dbReference>
<dbReference type="PROSITE" id="PS50011">
    <property type="entry name" value="PROTEIN_KINASE_DOM"/>
    <property type="match status" value="1"/>
</dbReference>
<evidence type="ECO:0000256" key="3">
    <source>
        <dbReference type="ARBA" id="ARBA00047558"/>
    </source>
</evidence>
<keyword evidence="2" id="KW-0067">ATP-binding</keyword>
<comment type="catalytic activity">
    <reaction evidence="3">
        <text>L-seryl-[protein] + ATP = O-phospho-L-seryl-[protein] + ADP + H(+)</text>
        <dbReference type="Rhea" id="RHEA:17989"/>
        <dbReference type="Rhea" id="RHEA-COMP:9863"/>
        <dbReference type="Rhea" id="RHEA-COMP:11604"/>
        <dbReference type="ChEBI" id="CHEBI:15378"/>
        <dbReference type="ChEBI" id="CHEBI:29999"/>
        <dbReference type="ChEBI" id="CHEBI:30616"/>
        <dbReference type="ChEBI" id="CHEBI:83421"/>
        <dbReference type="ChEBI" id="CHEBI:456216"/>
    </reaction>
</comment>
<dbReference type="GO" id="GO:0007166">
    <property type="term" value="P:cell surface receptor signaling pathway"/>
    <property type="evidence" value="ECO:0007669"/>
    <property type="project" value="InterPro"/>
</dbReference>
<dbReference type="PROSITE" id="PS00108">
    <property type="entry name" value="PROTEIN_KINASE_ST"/>
    <property type="match status" value="1"/>
</dbReference>
<keyword evidence="7" id="KW-1185">Reference proteome</keyword>
<evidence type="ECO:0000256" key="4">
    <source>
        <dbReference type="ARBA" id="ARBA00047951"/>
    </source>
</evidence>
<dbReference type="Gene3D" id="1.10.510.10">
    <property type="entry name" value="Transferase(Phosphotransferase) domain 1"/>
    <property type="match status" value="3"/>
</dbReference>
<protein>
    <recommendedName>
        <fullName evidence="5">Protein kinase domain-containing protein</fullName>
    </recommendedName>
</protein>